<dbReference type="SUPFAM" id="SSF52540">
    <property type="entry name" value="P-loop containing nucleoside triphosphate hydrolases"/>
    <property type="match status" value="1"/>
</dbReference>
<feature type="domain" description="ATPase AAA-type core" evidence="2">
    <location>
        <begin position="207"/>
        <end position="476"/>
    </location>
</feature>
<feature type="compositionally biased region" description="Polar residues" evidence="1">
    <location>
        <begin position="284"/>
        <end position="295"/>
    </location>
</feature>
<evidence type="ECO:0000313" key="3">
    <source>
        <dbReference type="EMBL" id="VWC51829.1"/>
    </source>
</evidence>
<gene>
    <name evidence="3" type="ORF">BLA18109_00155</name>
</gene>
<proteinExistence type="predicted"/>
<dbReference type="PANTHER" id="PTHR43581:SF4">
    <property type="entry name" value="ATP_GTP PHOSPHATASE"/>
    <property type="match status" value="1"/>
</dbReference>
<dbReference type="InterPro" id="IPR003959">
    <property type="entry name" value="ATPase_AAA_core"/>
</dbReference>
<reference evidence="3 4" key="1">
    <citation type="submission" date="2019-09" db="EMBL/GenBank/DDBJ databases">
        <authorList>
            <person name="Depoorter E."/>
        </authorList>
    </citation>
    <scope>NUCLEOTIDE SEQUENCE [LARGE SCALE GENOMIC DNA]</scope>
    <source>
        <strain evidence="3">R-18109</strain>
    </source>
</reference>
<accession>A0A6P2T053</accession>
<evidence type="ECO:0000313" key="4">
    <source>
        <dbReference type="Proteomes" id="UP000494260"/>
    </source>
</evidence>
<sequence>MTMRFFYSEHFDFDALDGFHLLQDHVNRGYPKAWDDHNYTVTFQIHRVSGGKRQSFGMAKVLAKDWQDTTKYFLQSGKKTGNSHDITDALEPSRVVSLASDIDYYQRLHKALGSRDAMRYLRRICDASYFHNNYWNYSNWPGFSGSLFRNGSAAKTILDKGKQIAIGRHEREKTFSITLNDLPDTFDPLTFHFSNDDSDRLHGVSNINLLIGSNGVGKSHILRHIVDVIAGVQPIRDSWPYFYKAVVTGYSPFENFDTKKALLDRLRARDATPDAPASDSDSTVNLNERNGTDDSNASVQLHINEYAYIGFRNDENAFSVTWPMSHSARSILKILQYDRKNFWWTEDSRFANLFDTLKLSIDFDTLELTRHDGTRITLARDDDPARAEIETLEPDIDFECGISFVKDGRTLDLSSGQRMYSYMLPCLAAEVEDESLVIIDEPELYLHPTMEVNLINMLKHLLATRKSYAIIATHSSVMAREIRHDAVTILRHEHGRTHASSPGFETFGESVDKIIGRAFDDYRVKKPYEETLDRAIENYDSIDQALAAIAPRVGNDALAYVAASFAKHDEIRIEVRE</sequence>
<dbReference type="EMBL" id="CABVQH010000001">
    <property type="protein sequence ID" value="VWC51829.1"/>
    <property type="molecule type" value="Genomic_DNA"/>
</dbReference>
<dbReference type="RefSeq" id="WP_174948679.1">
    <property type="nucleotide sequence ID" value="NZ_CABVQH010000001.1"/>
</dbReference>
<protein>
    <recommendedName>
        <fullName evidence="2">ATPase AAA-type core domain-containing protein</fullName>
    </recommendedName>
</protein>
<organism evidence="3 4">
    <name type="scientific">Burkholderia lata (strain ATCC 17760 / DSM 23089 / LMG 22485 / NCIMB 9086 / R18194 / 383)</name>
    <dbReference type="NCBI Taxonomy" id="482957"/>
    <lineage>
        <taxon>Bacteria</taxon>
        <taxon>Pseudomonadati</taxon>
        <taxon>Pseudomonadota</taxon>
        <taxon>Betaproteobacteria</taxon>
        <taxon>Burkholderiales</taxon>
        <taxon>Burkholderiaceae</taxon>
        <taxon>Burkholderia</taxon>
        <taxon>Burkholderia cepacia complex</taxon>
    </lineage>
</organism>
<dbReference type="InterPro" id="IPR051396">
    <property type="entry name" value="Bact_Antivir_Def_Nuclease"/>
</dbReference>
<dbReference type="PANTHER" id="PTHR43581">
    <property type="entry name" value="ATP/GTP PHOSPHATASE"/>
    <property type="match status" value="1"/>
</dbReference>
<feature type="compositionally biased region" description="Low complexity" evidence="1">
    <location>
        <begin position="273"/>
        <end position="283"/>
    </location>
</feature>
<dbReference type="Proteomes" id="UP000494260">
    <property type="component" value="Unassembled WGS sequence"/>
</dbReference>
<dbReference type="InterPro" id="IPR027417">
    <property type="entry name" value="P-loop_NTPase"/>
</dbReference>
<evidence type="ECO:0000256" key="1">
    <source>
        <dbReference type="SAM" id="MobiDB-lite"/>
    </source>
</evidence>
<dbReference type="GO" id="GO:0005524">
    <property type="term" value="F:ATP binding"/>
    <property type="evidence" value="ECO:0007669"/>
    <property type="project" value="InterPro"/>
</dbReference>
<evidence type="ECO:0000259" key="2">
    <source>
        <dbReference type="Pfam" id="PF13304"/>
    </source>
</evidence>
<feature type="region of interest" description="Disordered" evidence="1">
    <location>
        <begin position="271"/>
        <end position="295"/>
    </location>
</feature>
<dbReference type="Pfam" id="PF13304">
    <property type="entry name" value="AAA_21"/>
    <property type="match status" value="1"/>
</dbReference>
<dbReference type="GO" id="GO:0016887">
    <property type="term" value="F:ATP hydrolysis activity"/>
    <property type="evidence" value="ECO:0007669"/>
    <property type="project" value="InterPro"/>
</dbReference>
<name>A0A6P2T053_BURL3</name>
<dbReference type="Gene3D" id="3.40.50.300">
    <property type="entry name" value="P-loop containing nucleotide triphosphate hydrolases"/>
    <property type="match status" value="1"/>
</dbReference>
<dbReference type="AlphaFoldDB" id="A0A6P2T053"/>